<keyword evidence="2" id="KW-1185">Reference proteome</keyword>
<reference evidence="1 2" key="1">
    <citation type="submission" date="2012-11" db="EMBL/GenBank/DDBJ databases">
        <authorList>
            <person name="Huguet-Tapia J.C."/>
            <person name="Durkin A.S."/>
            <person name="Pettis G.S."/>
            <person name="Badger J.H."/>
        </authorList>
    </citation>
    <scope>NUCLEOTIDE SEQUENCE [LARGE SCALE GENOMIC DNA]</scope>
    <source>
        <strain evidence="1 2">91-03</strain>
    </source>
</reference>
<dbReference type="Proteomes" id="UP000010411">
    <property type="component" value="Unassembled WGS sequence"/>
</dbReference>
<evidence type="ECO:0000313" key="1">
    <source>
        <dbReference type="EMBL" id="EKX62886.1"/>
    </source>
</evidence>
<comment type="caution">
    <text evidence="1">The sequence shown here is derived from an EMBL/GenBank/DDBJ whole genome shotgun (WGS) entry which is preliminary data.</text>
</comment>
<dbReference type="AlphaFoldDB" id="L1KQ25"/>
<accession>L1KQ25</accession>
<sequence length="44" mass="5047">MLPPLLCHTLPRCRVHTYSYSYYAAAKATALQPAVRRCDDRTHV</sequence>
<protein>
    <submittedName>
        <fullName evidence="1">Uncharacterized protein</fullName>
    </submittedName>
</protein>
<evidence type="ECO:0000313" key="2">
    <source>
        <dbReference type="Proteomes" id="UP000010411"/>
    </source>
</evidence>
<proteinExistence type="predicted"/>
<organism evidence="1 2">
    <name type="scientific">Streptomyces ipomoeae 91-03</name>
    <dbReference type="NCBI Taxonomy" id="698759"/>
    <lineage>
        <taxon>Bacteria</taxon>
        <taxon>Bacillati</taxon>
        <taxon>Actinomycetota</taxon>
        <taxon>Actinomycetes</taxon>
        <taxon>Kitasatosporales</taxon>
        <taxon>Streptomycetaceae</taxon>
        <taxon>Streptomyces</taxon>
    </lineage>
</organism>
<dbReference type="EMBL" id="AEJC01000479">
    <property type="protein sequence ID" value="EKX62886.1"/>
    <property type="molecule type" value="Genomic_DNA"/>
</dbReference>
<gene>
    <name evidence="1" type="ORF">STRIP9103_06366</name>
</gene>
<name>L1KQ25_9ACTN</name>